<dbReference type="PIRSF" id="PIRSF005962">
    <property type="entry name" value="Pept_M20D_amidohydro"/>
    <property type="match status" value="1"/>
</dbReference>
<gene>
    <name evidence="4" type="ORF">F0Q34_01220</name>
</gene>
<keyword evidence="5" id="KW-1185">Reference proteome</keyword>
<sequence length="411" mass="43624">MRQDILDDIRQDEAELIAIRRDIHRHPETRFEEVRTAALVADKLREWGIEVETGIGKTGVVGTLKGRLPLGHNEAPRAIGLRADMDALFIQEENSFAHASSVPGKMHACGHDGHTTMLLGAAKCLARNPDFAGTVHFIFQPAEEAGTGAAAMIADGLFDRFPMDSVWGMHNTPGMKLGEFATRPGPILAGADFWGVTFHGTGGHGGAAPHLATDATVVLGQFLMAVHTIIPRNLKPTEPAALSVGYVHGGTHGSPNVMPARIEVRGTARYFRPEAQAVIKRRLKELAETLAAATGCTAEFTYEALCPPTVNAPGKVPAANAAAAAVTGLATAGEFPMSTGGEDFAFMLQQKPGVFMRIGNGMNPDGSFHNVHTPLYDFNDEALVPGVAYWVSLVQQELGPDAAAAITEDAA</sequence>
<dbReference type="InterPro" id="IPR011650">
    <property type="entry name" value="Peptidase_M20_dimer"/>
</dbReference>
<dbReference type="RefSeq" id="WP_149810321.1">
    <property type="nucleotide sequence ID" value="NZ_VUKA01000001.1"/>
</dbReference>
<dbReference type="InterPro" id="IPR002933">
    <property type="entry name" value="Peptidase_M20"/>
</dbReference>
<accession>A0A5B2TJR7</accession>
<dbReference type="EMBL" id="VUKA01000001">
    <property type="protein sequence ID" value="KAA2214384.1"/>
    <property type="molecule type" value="Genomic_DNA"/>
</dbReference>
<dbReference type="Gene3D" id="3.40.630.10">
    <property type="entry name" value="Zn peptidases"/>
    <property type="match status" value="1"/>
</dbReference>
<feature type="binding site" evidence="2">
    <location>
        <position position="170"/>
    </location>
    <ligand>
        <name>Mn(2+)</name>
        <dbReference type="ChEBI" id="CHEBI:29035"/>
        <label>2</label>
    </ligand>
</feature>
<dbReference type="PANTHER" id="PTHR11014">
    <property type="entry name" value="PEPTIDASE M20 FAMILY MEMBER"/>
    <property type="match status" value="1"/>
</dbReference>
<name>A0A5B2TJR7_9PROT</name>
<dbReference type="SUPFAM" id="SSF53187">
    <property type="entry name" value="Zn-dependent exopeptidases"/>
    <property type="match status" value="1"/>
</dbReference>
<reference evidence="4 5" key="1">
    <citation type="journal article" date="2015" name="Int. J. Syst. Evol. Microbiol.">
        <title>Roseomonas oryzae sp. nov., isolated from paddy rhizosphere soil.</title>
        <authorList>
            <person name="Ramaprasad E.V."/>
            <person name="Sasikala Ch."/>
            <person name="Ramana Ch.V."/>
        </authorList>
    </citation>
    <scope>NUCLEOTIDE SEQUENCE [LARGE SCALE GENOMIC DNA]</scope>
    <source>
        <strain evidence="4 5">KCTC 42542</strain>
    </source>
</reference>
<dbReference type="Pfam" id="PF07687">
    <property type="entry name" value="M20_dimer"/>
    <property type="match status" value="1"/>
</dbReference>
<feature type="binding site" evidence="2">
    <location>
        <position position="372"/>
    </location>
    <ligand>
        <name>Mn(2+)</name>
        <dbReference type="ChEBI" id="CHEBI:29035"/>
        <label>2</label>
    </ligand>
</feature>
<proteinExistence type="predicted"/>
<dbReference type="Pfam" id="PF01546">
    <property type="entry name" value="Peptidase_M20"/>
    <property type="match status" value="1"/>
</dbReference>
<comment type="cofactor">
    <cofactor evidence="2">
        <name>Mn(2+)</name>
        <dbReference type="ChEBI" id="CHEBI:29035"/>
    </cofactor>
    <text evidence="2">The Mn(2+) ion enhances activity.</text>
</comment>
<dbReference type="InterPro" id="IPR017439">
    <property type="entry name" value="Amidohydrolase"/>
</dbReference>
<protein>
    <submittedName>
        <fullName evidence="4">Amidohydrolase</fullName>
    </submittedName>
</protein>
<evidence type="ECO:0000259" key="3">
    <source>
        <dbReference type="Pfam" id="PF07687"/>
    </source>
</evidence>
<dbReference type="GO" id="GO:0004866">
    <property type="term" value="F:endopeptidase inhibitor activity"/>
    <property type="evidence" value="ECO:0007669"/>
    <property type="project" value="InterPro"/>
</dbReference>
<dbReference type="AlphaFoldDB" id="A0A5B2TJR7"/>
<dbReference type="Proteomes" id="UP000322110">
    <property type="component" value="Unassembled WGS sequence"/>
</dbReference>
<feature type="domain" description="Peptidase M20 dimerisation" evidence="3">
    <location>
        <begin position="194"/>
        <end position="292"/>
    </location>
</feature>
<dbReference type="OrthoDB" id="9777385at2"/>
<dbReference type="GO" id="GO:0016787">
    <property type="term" value="F:hydrolase activity"/>
    <property type="evidence" value="ECO:0007669"/>
    <property type="project" value="UniProtKB-KW"/>
</dbReference>
<keyword evidence="1 4" id="KW-0378">Hydrolase</keyword>
<keyword evidence="2" id="KW-0479">Metal-binding</keyword>
<dbReference type="GO" id="GO:0046872">
    <property type="term" value="F:metal ion binding"/>
    <property type="evidence" value="ECO:0007669"/>
    <property type="project" value="UniProtKB-KW"/>
</dbReference>
<dbReference type="Gene3D" id="3.30.70.360">
    <property type="match status" value="1"/>
</dbReference>
<dbReference type="InterPro" id="IPR036264">
    <property type="entry name" value="Bact_exopeptidase_dim_dom"/>
</dbReference>
<evidence type="ECO:0000313" key="4">
    <source>
        <dbReference type="EMBL" id="KAA2214384.1"/>
    </source>
</evidence>
<keyword evidence="2" id="KW-0464">Manganese</keyword>
<evidence type="ECO:0000313" key="5">
    <source>
        <dbReference type="Proteomes" id="UP000322110"/>
    </source>
</evidence>
<feature type="binding site" evidence="2">
    <location>
        <position position="111"/>
    </location>
    <ligand>
        <name>Mn(2+)</name>
        <dbReference type="ChEBI" id="CHEBI:29035"/>
        <label>2</label>
    </ligand>
</feature>
<dbReference type="PANTHER" id="PTHR11014:SF63">
    <property type="entry name" value="METALLOPEPTIDASE, PUTATIVE (AFU_ORTHOLOGUE AFUA_6G09600)-RELATED"/>
    <property type="match status" value="1"/>
</dbReference>
<dbReference type="NCBIfam" id="TIGR01891">
    <property type="entry name" value="amidohydrolases"/>
    <property type="match status" value="1"/>
</dbReference>
<feature type="binding site" evidence="2">
    <location>
        <position position="109"/>
    </location>
    <ligand>
        <name>Mn(2+)</name>
        <dbReference type="ChEBI" id="CHEBI:29035"/>
        <label>2</label>
    </ligand>
</feature>
<dbReference type="InterPro" id="IPR002160">
    <property type="entry name" value="Prot_inh_Kunz-lg"/>
</dbReference>
<feature type="binding site" evidence="2">
    <location>
        <position position="144"/>
    </location>
    <ligand>
        <name>Mn(2+)</name>
        <dbReference type="ChEBI" id="CHEBI:29035"/>
        <label>2</label>
    </ligand>
</feature>
<organism evidence="4 5">
    <name type="scientific">Teichococcus oryzae</name>
    <dbReference type="NCBI Taxonomy" id="1608942"/>
    <lineage>
        <taxon>Bacteria</taxon>
        <taxon>Pseudomonadati</taxon>
        <taxon>Pseudomonadota</taxon>
        <taxon>Alphaproteobacteria</taxon>
        <taxon>Acetobacterales</taxon>
        <taxon>Roseomonadaceae</taxon>
        <taxon>Roseomonas</taxon>
    </lineage>
</organism>
<dbReference type="SUPFAM" id="SSF55031">
    <property type="entry name" value="Bacterial exopeptidase dimerisation domain"/>
    <property type="match status" value="1"/>
</dbReference>
<evidence type="ECO:0000256" key="1">
    <source>
        <dbReference type="ARBA" id="ARBA00022801"/>
    </source>
</evidence>
<dbReference type="PROSITE" id="PS00283">
    <property type="entry name" value="SOYBEAN_KUNITZ"/>
    <property type="match status" value="1"/>
</dbReference>
<evidence type="ECO:0000256" key="2">
    <source>
        <dbReference type="PIRSR" id="PIRSR005962-1"/>
    </source>
</evidence>
<comment type="caution">
    <text evidence="4">The sequence shown here is derived from an EMBL/GenBank/DDBJ whole genome shotgun (WGS) entry which is preliminary data.</text>
</comment>